<keyword evidence="4" id="KW-1185">Reference proteome</keyword>
<evidence type="ECO:0000313" key="4">
    <source>
        <dbReference type="Proteomes" id="UP000320055"/>
    </source>
</evidence>
<proteinExistence type="predicted"/>
<organism evidence="3 4">
    <name type="scientific">Hyella patelloides LEGE 07179</name>
    <dbReference type="NCBI Taxonomy" id="945734"/>
    <lineage>
        <taxon>Bacteria</taxon>
        <taxon>Bacillati</taxon>
        <taxon>Cyanobacteriota</taxon>
        <taxon>Cyanophyceae</taxon>
        <taxon>Pleurocapsales</taxon>
        <taxon>Hyellaceae</taxon>
        <taxon>Hyella</taxon>
    </lineage>
</organism>
<dbReference type="Proteomes" id="UP000320055">
    <property type="component" value="Unassembled WGS sequence"/>
</dbReference>
<reference evidence="3 4" key="1">
    <citation type="submission" date="2019-01" db="EMBL/GenBank/DDBJ databases">
        <authorList>
            <person name="Brito A."/>
        </authorList>
    </citation>
    <scope>NUCLEOTIDE SEQUENCE [LARGE SCALE GENOMIC DNA]</scope>
    <source>
        <strain evidence="3">1</strain>
    </source>
</reference>
<gene>
    <name evidence="3" type="ORF">H1P_4020001</name>
</gene>
<evidence type="ECO:0000313" key="3">
    <source>
        <dbReference type="EMBL" id="VEP16090.1"/>
    </source>
</evidence>
<feature type="coiled-coil region" evidence="1">
    <location>
        <begin position="32"/>
        <end position="73"/>
    </location>
</feature>
<protein>
    <submittedName>
        <fullName evidence="3">DnaJ domain protein</fullName>
    </submittedName>
</protein>
<name>A0A563VXE1_9CYAN</name>
<dbReference type="AlphaFoldDB" id="A0A563VXE1"/>
<accession>A0A563VXE1</accession>
<keyword evidence="1" id="KW-0175">Coiled coil</keyword>
<evidence type="ECO:0000256" key="2">
    <source>
        <dbReference type="SAM" id="MobiDB-lite"/>
    </source>
</evidence>
<sequence>MQWLSSSSHENQEDIEAETIPISSSTEEVEIVEVVESQLQQAQSKIKLLESQLQDQERTIESQTEQLKQAENFSALLLTHRILEPGLPLNGTQLSPAMRVLGSPTTLTELEANYRELLKREHPDVSPFALSEAIARFSYLRSLYRITREHWQELKPTAPITLQELERRMNARVPFVPESFW</sequence>
<evidence type="ECO:0000256" key="1">
    <source>
        <dbReference type="SAM" id="Coils"/>
    </source>
</evidence>
<dbReference type="EMBL" id="CAACVJ010000338">
    <property type="protein sequence ID" value="VEP16090.1"/>
    <property type="molecule type" value="Genomic_DNA"/>
</dbReference>
<feature type="region of interest" description="Disordered" evidence="2">
    <location>
        <begin position="1"/>
        <end position="23"/>
    </location>
</feature>